<dbReference type="EMBL" id="JBFXLQ010000029">
    <property type="protein sequence ID" value="KAL2865740.1"/>
    <property type="molecule type" value="Genomic_DNA"/>
</dbReference>
<evidence type="ECO:0008006" key="4">
    <source>
        <dbReference type="Google" id="ProtNLM"/>
    </source>
</evidence>
<evidence type="ECO:0000256" key="1">
    <source>
        <dbReference type="ARBA" id="ARBA00023002"/>
    </source>
</evidence>
<comment type="caution">
    <text evidence="2">The sequence shown here is derived from an EMBL/GenBank/DDBJ whole genome shotgun (WGS) entry which is preliminary data.</text>
</comment>
<accession>A0ABR4LMH7</accession>
<dbReference type="GeneID" id="98139899"/>
<dbReference type="Pfam" id="PF14027">
    <property type="entry name" value="Questin_oxidase"/>
    <property type="match status" value="1"/>
</dbReference>
<evidence type="ECO:0000313" key="3">
    <source>
        <dbReference type="Proteomes" id="UP001610432"/>
    </source>
</evidence>
<dbReference type="InterPro" id="IPR025337">
    <property type="entry name" value="Questin_oxidase-like"/>
</dbReference>
<proteinExistence type="predicted"/>
<keyword evidence="3" id="KW-1185">Reference proteome</keyword>
<gene>
    <name evidence="2" type="ORF">BJX67DRAFT_153606</name>
</gene>
<reference evidence="2 3" key="1">
    <citation type="submission" date="2024-07" db="EMBL/GenBank/DDBJ databases">
        <title>Section-level genome sequencing and comparative genomics of Aspergillus sections Usti and Cavernicolus.</title>
        <authorList>
            <consortium name="Lawrence Berkeley National Laboratory"/>
            <person name="Nybo J.L."/>
            <person name="Vesth T.C."/>
            <person name="Theobald S."/>
            <person name="Frisvad J.C."/>
            <person name="Larsen T.O."/>
            <person name="Kjaerboelling I."/>
            <person name="Rothschild-Mancinelli K."/>
            <person name="Lyhne E.K."/>
            <person name="Kogle M.E."/>
            <person name="Barry K."/>
            <person name="Clum A."/>
            <person name="Na H."/>
            <person name="Ledsgaard L."/>
            <person name="Lin J."/>
            <person name="Lipzen A."/>
            <person name="Kuo A."/>
            <person name="Riley R."/>
            <person name="Mondo S."/>
            <person name="Labutti K."/>
            <person name="Haridas S."/>
            <person name="Pangalinan J."/>
            <person name="Salamov A.A."/>
            <person name="Simmons B.A."/>
            <person name="Magnuson J.K."/>
            <person name="Chen J."/>
            <person name="Drula E."/>
            <person name="Henrissat B."/>
            <person name="Wiebenga A."/>
            <person name="Lubbers R.J."/>
            <person name="Gomes A.C."/>
            <person name="Macurrencykelacurrency M.R."/>
            <person name="Stajich J."/>
            <person name="Grigoriev I.V."/>
            <person name="Mortensen U.H."/>
            <person name="De Vries R.P."/>
            <person name="Baker S.E."/>
            <person name="Andersen M.R."/>
        </authorList>
    </citation>
    <scope>NUCLEOTIDE SEQUENCE [LARGE SCALE GENOMIC DNA]</scope>
    <source>
        <strain evidence="2 3">CBS 449.75</strain>
    </source>
</reference>
<dbReference type="PANTHER" id="PTHR35870">
    <property type="entry name" value="PROTEIN, PUTATIVE (AFU_ORTHOLOGUE AFUA_5G03330)-RELATED"/>
    <property type="match status" value="1"/>
</dbReference>
<evidence type="ECO:0000313" key="2">
    <source>
        <dbReference type="EMBL" id="KAL2865740.1"/>
    </source>
</evidence>
<protein>
    <recommendedName>
        <fullName evidence="4">MGS207 protein</fullName>
    </recommendedName>
</protein>
<organism evidence="2 3">
    <name type="scientific">Aspergillus lucknowensis</name>
    <dbReference type="NCBI Taxonomy" id="176173"/>
    <lineage>
        <taxon>Eukaryota</taxon>
        <taxon>Fungi</taxon>
        <taxon>Dikarya</taxon>
        <taxon>Ascomycota</taxon>
        <taxon>Pezizomycotina</taxon>
        <taxon>Eurotiomycetes</taxon>
        <taxon>Eurotiomycetidae</taxon>
        <taxon>Eurotiales</taxon>
        <taxon>Aspergillaceae</taxon>
        <taxon>Aspergillus</taxon>
        <taxon>Aspergillus subgen. Nidulantes</taxon>
    </lineage>
</organism>
<dbReference type="Proteomes" id="UP001610432">
    <property type="component" value="Unassembled WGS sequence"/>
</dbReference>
<dbReference type="RefSeq" id="XP_070884719.1">
    <property type="nucleotide sequence ID" value="XM_071024827.1"/>
</dbReference>
<dbReference type="PANTHER" id="PTHR35870:SF6">
    <property type="entry name" value="MGS207 PROTEIN"/>
    <property type="match status" value="1"/>
</dbReference>
<name>A0ABR4LMH7_9EURO</name>
<sequence length="416" mass="47784">MFPFNLLRSFLPFAEKGFFSLPPVETIEIDTAHTKPARALKHLLKLNHGNYAILWNERKFHNHAPHSLCSAFLLGASADDLNRLYEAESKQLDPWVDSPGEISTFDWRDFLGKREYERAFVDFFEDELVRRGYDWKKVVFQYLFSGKEPLFNALTSDLGHPLIHLAYAFEVSSREVAMEALSLTAVCYGQPHKYLDDPSYSKAQPSYTSTSPLDILSKVRVDRRLHNLFSTPGDHNFEIIFRDAEAVILDHWNAWRIEPTNAMKAFRESQETAVALLTASLPTTKRSTGDADAKYDFFFVHVLTTVHAVRVLLPAIPLKFQIPLLRQWWLMTLAMYIGQLRPQIKLDSVRKYDVAGKGWEYVTDKALKGNYYTETHYIKAVRALRDMARTSGDQDEFYLKAAVKFSDGFSGWGGFV</sequence>
<keyword evidence="1" id="KW-0560">Oxidoreductase</keyword>